<reference evidence="1 2" key="1">
    <citation type="journal article" date="2018" name="Syst. Appl. Microbiol.">
        <title>Agrobacterium rosae sp. nov., isolated from galls on different agricultural crops.</title>
        <authorList>
            <person name="Kuzmanovic N."/>
            <person name="Pulawska J."/>
            <person name="Smalla K."/>
            <person name="Nesme X."/>
        </authorList>
    </citation>
    <scope>NUCLEOTIDE SEQUENCE [LARGE SCALE GENOMIC DNA]</scope>
    <source>
        <strain evidence="1 2">NCPPB 1650</strain>
    </source>
</reference>
<evidence type="ECO:0000313" key="2">
    <source>
        <dbReference type="Proteomes" id="UP000237447"/>
    </source>
</evidence>
<evidence type="ECO:0000313" key="1">
    <source>
        <dbReference type="EMBL" id="POO49008.1"/>
    </source>
</evidence>
<name>A0AAE5RTX2_9HYPH</name>
<organism evidence="1 2">
    <name type="scientific">Agrobacterium rosae</name>
    <dbReference type="NCBI Taxonomy" id="1972867"/>
    <lineage>
        <taxon>Bacteria</taxon>
        <taxon>Pseudomonadati</taxon>
        <taxon>Pseudomonadota</taxon>
        <taxon>Alphaproteobacteria</taxon>
        <taxon>Hyphomicrobiales</taxon>
        <taxon>Rhizobiaceae</taxon>
        <taxon>Rhizobium/Agrobacterium group</taxon>
        <taxon>Agrobacterium</taxon>
    </lineage>
</organism>
<dbReference type="Proteomes" id="UP000237447">
    <property type="component" value="Unassembled WGS sequence"/>
</dbReference>
<proteinExistence type="predicted"/>
<dbReference type="AlphaFoldDB" id="A0AAE5RTX2"/>
<comment type="caution">
    <text evidence="1">The sequence shown here is derived from an EMBL/GenBank/DDBJ whole genome shotgun (WGS) entry which is preliminary data.</text>
</comment>
<accession>A0AAE5RTX2</accession>
<gene>
    <name evidence="1" type="ORF">CPJ18_23920</name>
</gene>
<dbReference type="EMBL" id="NXEJ01000012">
    <property type="protein sequence ID" value="POO49008.1"/>
    <property type="molecule type" value="Genomic_DNA"/>
</dbReference>
<protein>
    <submittedName>
        <fullName evidence="1">Uncharacterized protein</fullName>
    </submittedName>
</protein>
<sequence length="65" mass="7162">MSGAELMGWMPLRWASEYDGLLSAMVTLTEERQTTQVHILVIDLAAEFPSLYDGSRRCGSIRGSG</sequence>